<gene>
    <name evidence="2" type="ORF">PMEA_00031743</name>
</gene>
<sequence>MLDHQLYFTFSSVDMHWPELHALFGTIFILLIGFSLNAWKILSSFEWHWYRFEYQARGGIHGHRVAKLENDPGLCTLFEKALKGYLAEMPVNNADPADLLSCDGIKASEIVC</sequence>
<keyword evidence="1" id="KW-0812">Transmembrane</keyword>
<evidence type="ECO:0000313" key="2">
    <source>
        <dbReference type="EMBL" id="CAH3043821.1"/>
    </source>
</evidence>
<reference evidence="2 3" key="1">
    <citation type="submission" date="2022-05" db="EMBL/GenBank/DDBJ databases">
        <authorList>
            <consortium name="Genoscope - CEA"/>
            <person name="William W."/>
        </authorList>
    </citation>
    <scope>NUCLEOTIDE SEQUENCE [LARGE SCALE GENOMIC DNA]</scope>
</reference>
<dbReference type="AlphaFoldDB" id="A0AAU9W1V0"/>
<organism evidence="2 3">
    <name type="scientific">Pocillopora meandrina</name>
    <dbReference type="NCBI Taxonomy" id="46732"/>
    <lineage>
        <taxon>Eukaryota</taxon>
        <taxon>Metazoa</taxon>
        <taxon>Cnidaria</taxon>
        <taxon>Anthozoa</taxon>
        <taxon>Hexacorallia</taxon>
        <taxon>Scleractinia</taxon>
        <taxon>Astrocoeniina</taxon>
        <taxon>Pocilloporidae</taxon>
        <taxon>Pocillopora</taxon>
    </lineage>
</organism>
<proteinExistence type="predicted"/>
<dbReference type="Proteomes" id="UP001159428">
    <property type="component" value="Unassembled WGS sequence"/>
</dbReference>
<evidence type="ECO:0000313" key="3">
    <source>
        <dbReference type="Proteomes" id="UP001159428"/>
    </source>
</evidence>
<protein>
    <submittedName>
        <fullName evidence="2">Uncharacterized protein</fullName>
    </submittedName>
</protein>
<keyword evidence="1" id="KW-0472">Membrane</keyword>
<comment type="caution">
    <text evidence="2">The sequence shown here is derived from an EMBL/GenBank/DDBJ whole genome shotgun (WGS) entry which is preliminary data.</text>
</comment>
<keyword evidence="3" id="KW-1185">Reference proteome</keyword>
<feature type="transmembrane region" description="Helical" evidence="1">
    <location>
        <begin position="20"/>
        <end position="42"/>
    </location>
</feature>
<accession>A0AAU9W1V0</accession>
<keyword evidence="1" id="KW-1133">Transmembrane helix</keyword>
<name>A0AAU9W1V0_9CNID</name>
<evidence type="ECO:0000256" key="1">
    <source>
        <dbReference type="SAM" id="Phobius"/>
    </source>
</evidence>
<dbReference type="EMBL" id="CALNXJ010000007">
    <property type="protein sequence ID" value="CAH3043821.1"/>
    <property type="molecule type" value="Genomic_DNA"/>
</dbReference>